<keyword evidence="2" id="KW-1185">Reference proteome</keyword>
<organism evidence="1 2">
    <name type="scientific">Caerostris extrusa</name>
    <name type="common">Bark spider</name>
    <name type="synonym">Caerostris bankana</name>
    <dbReference type="NCBI Taxonomy" id="172846"/>
    <lineage>
        <taxon>Eukaryota</taxon>
        <taxon>Metazoa</taxon>
        <taxon>Ecdysozoa</taxon>
        <taxon>Arthropoda</taxon>
        <taxon>Chelicerata</taxon>
        <taxon>Arachnida</taxon>
        <taxon>Araneae</taxon>
        <taxon>Araneomorphae</taxon>
        <taxon>Entelegynae</taxon>
        <taxon>Araneoidea</taxon>
        <taxon>Araneidae</taxon>
        <taxon>Caerostris</taxon>
    </lineage>
</organism>
<evidence type="ECO:0000313" key="1">
    <source>
        <dbReference type="EMBL" id="GIY67040.1"/>
    </source>
</evidence>
<evidence type="ECO:0000313" key="2">
    <source>
        <dbReference type="Proteomes" id="UP001054945"/>
    </source>
</evidence>
<sequence>MNILSLVLVHRPTVSKSQLIHLEKFFREAQAIGSNPGGGMDVCMSQRTTDILGMYRSLLNLKAGNKSKINESPPLNQSKGGIVCSSTVLLDNSLEKGGITEK</sequence>
<dbReference type="Proteomes" id="UP001054945">
    <property type="component" value="Unassembled WGS sequence"/>
</dbReference>
<reference evidence="1 2" key="1">
    <citation type="submission" date="2021-06" db="EMBL/GenBank/DDBJ databases">
        <title>Caerostris extrusa draft genome.</title>
        <authorList>
            <person name="Kono N."/>
            <person name="Arakawa K."/>
        </authorList>
    </citation>
    <scope>NUCLEOTIDE SEQUENCE [LARGE SCALE GENOMIC DNA]</scope>
</reference>
<comment type="caution">
    <text evidence="1">The sequence shown here is derived from an EMBL/GenBank/DDBJ whole genome shotgun (WGS) entry which is preliminary data.</text>
</comment>
<dbReference type="AlphaFoldDB" id="A0AAV4VAP1"/>
<name>A0AAV4VAP1_CAEEX</name>
<gene>
    <name evidence="1" type="ORF">CEXT_404311</name>
</gene>
<accession>A0AAV4VAP1</accession>
<proteinExistence type="predicted"/>
<protein>
    <submittedName>
        <fullName evidence="1">Uncharacterized protein</fullName>
    </submittedName>
</protein>
<dbReference type="EMBL" id="BPLR01014191">
    <property type="protein sequence ID" value="GIY67040.1"/>
    <property type="molecule type" value="Genomic_DNA"/>
</dbReference>